<dbReference type="InterPro" id="IPR005031">
    <property type="entry name" value="COQ10_START"/>
</dbReference>
<feature type="compositionally biased region" description="Polar residues" evidence="1">
    <location>
        <begin position="167"/>
        <end position="185"/>
    </location>
</feature>
<gene>
    <name evidence="3" type="ORF">KSB_07870</name>
</gene>
<protein>
    <recommendedName>
        <fullName evidence="2">Coenzyme Q-binding protein COQ10 START domain-containing protein</fullName>
    </recommendedName>
</protein>
<dbReference type="InterPro" id="IPR047137">
    <property type="entry name" value="ORF3"/>
</dbReference>
<dbReference type="Gene3D" id="3.30.530.20">
    <property type="match status" value="1"/>
</dbReference>
<organism evidence="3 4">
    <name type="scientific">Ktedonobacter robiniae</name>
    <dbReference type="NCBI Taxonomy" id="2778365"/>
    <lineage>
        <taxon>Bacteria</taxon>
        <taxon>Bacillati</taxon>
        <taxon>Chloroflexota</taxon>
        <taxon>Ktedonobacteria</taxon>
        <taxon>Ktedonobacterales</taxon>
        <taxon>Ktedonobacteraceae</taxon>
        <taxon>Ktedonobacter</taxon>
    </lineage>
</organism>
<proteinExistence type="predicted"/>
<evidence type="ECO:0000259" key="2">
    <source>
        <dbReference type="Pfam" id="PF03364"/>
    </source>
</evidence>
<evidence type="ECO:0000313" key="3">
    <source>
        <dbReference type="EMBL" id="GHO52312.1"/>
    </source>
</evidence>
<reference evidence="3 4" key="1">
    <citation type="journal article" date="2021" name="Int. J. Syst. Evol. Microbiol.">
        <title>Reticulibacter mediterranei gen. nov., sp. nov., within the new family Reticulibacteraceae fam. nov., and Ktedonospora formicarum gen. nov., sp. nov., Ktedonobacter robiniae sp. nov., Dictyobacter formicarum sp. nov. and Dictyobacter arantiisoli sp. nov., belonging to the class Ktedonobacteria.</title>
        <authorList>
            <person name="Yabe S."/>
            <person name="Zheng Y."/>
            <person name="Wang C.M."/>
            <person name="Sakai Y."/>
            <person name="Abe K."/>
            <person name="Yokota A."/>
            <person name="Donadio S."/>
            <person name="Cavaletti L."/>
            <person name="Monciardini P."/>
        </authorList>
    </citation>
    <scope>NUCLEOTIDE SEQUENCE [LARGE SCALE GENOMIC DNA]</scope>
    <source>
        <strain evidence="3 4">SOSP1-30</strain>
    </source>
</reference>
<dbReference type="PANTHER" id="PTHR33824">
    <property type="entry name" value="POLYKETIDE CYCLASE/DEHYDRASE AND LIPID TRANSPORT SUPERFAMILY PROTEIN"/>
    <property type="match status" value="1"/>
</dbReference>
<feature type="region of interest" description="Disordered" evidence="1">
    <location>
        <begin position="162"/>
        <end position="217"/>
    </location>
</feature>
<accession>A0ABQ3UHW4</accession>
<feature type="domain" description="Coenzyme Q-binding protein COQ10 START" evidence="2">
    <location>
        <begin position="14"/>
        <end position="119"/>
    </location>
</feature>
<dbReference type="Pfam" id="PF03364">
    <property type="entry name" value="Polyketide_cyc"/>
    <property type="match status" value="1"/>
</dbReference>
<dbReference type="InterPro" id="IPR023393">
    <property type="entry name" value="START-like_dom_sf"/>
</dbReference>
<keyword evidence="4" id="KW-1185">Reference proteome</keyword>
<dbReference type="Proteomes" id="UP000654345">
    <property type="component" value="Unassembled WGS sequence"/>
</dbReference>
<name>A0ABQ3UHW4_9CHLR</name>
<evidence type="ECO:0000256" key="1">
    <source>
        <dbReference type="SAM" id="MobiDB-lite"/>
    </source>
</evidence>
<sequence length="217" mass="24299">MAKTYAEHHASVTVDAPVHQVYSLFSHFNDFPKFMSFVKEVTYRDNQNSHWVADVAGNHEWDAKNENWIEDRQIGWHSTQGLDNFGKVVFEPTGTNQTKVDVFINYNPPAGIVGEVGEKLGVGGRFEQKLQNDLNHFAQMVEQAPPGSLDPNSSSYLFHEDSAASKGKTTGKQNQTMADEPNLSSREPVLDRDITGMSSTTDTPPLQRRDDIPPEHI</sequence>
<dbReference type="EMBL" id="BNJG01000001">
    <property type="protein sequence ID" value="GHO52312.1"/>
    <property type="molecule type" value="Genomic_DNA"/>
</dbReference>
<evidence type="ECO:0000313" key="4">
    <source>
        <dbReference type="Proteomes" id="UP000654345"/>
    </source>
</evidence>
<dbReference type="CDD" id="cd07817">
    <property type="entry name" value="SRPBCC_8"/>
    <property type="match status" value="1"/>
</dbReference>
<dbReference type="SUPFAM" id="SSF55961">
    <property type="entry name" value="Bet v1-like"/>
    <property type="match status" value="1"/>
</dbReference>
<dbReference type="PANTHER" id="PTHR33824:SF7">
    <property type="entry name" value="POLYKETIDE CYCLASE_DEHYDRASE AND LIPID TRANSPORT SUPERFAMILY PROTEIN"/>
    <property type="match status" value="1"/>
</dbReference>
<comment type="caution">
    <text evidence="3">The sequence shown here is derived from an EMBL/GenBank/DDBJ whole genome shotgun (WGS) entry which is preliminary data.</text>
</comment>
<dbReference type="RefSeq" id="WP_201369232.1">
    <property type="nucleotide sequence ID" value="NZ_BNJG01000001.1"/>
</dbReference>
<feature type="compositionally biased region" description="Basic and acidic residues" evidence="1">
    <location>
        <begin position="207"/>
        <end position="217"/>
    </location>
</feature>